<keyword evidence="1" id="KW-0812">Transmembrane</keyword>
<reference evidence="2" key="1">
    <citation type="submission" date="2020-03" db="EMBL/GenBank/DDBJ databases">
        <authorList>
            <person name="Weist P."/>
        </authorList>
    </citation>
    <scope>NUCLEOTIDE SEQUENCE</scope>
</reference>
<proteinExistence type="predicted"/>
<dbReference type="EMBL" id="CADEAL010004074">
    <property type="protein sequence ID" value="CAB1451045.1"/>
    <property type="molecule type" value="Genomic_DNA"/>
</dbReference>
<feature type="transmembrane region" description="Helical" evidence="1">
    <location>
        <begin position="12"/>
        <end position="30"/>
    </location>
</feature>
<evidence type="ECO:0000313" key="2">
    <source>
        <dbReference type="EMBL" id="CAB1451045.1"/>
    </source>
</evidence>
<keyword evidence="3" id="KW-1185">Reference proteome</keyword>
<keyword evidence="1" id="KW-1133">Transmembrane helix</keyword>
<accession>A0A9N7VMR0</accession>
<protein>
    <submittedName>
        <fullName evidence="2">Uncharacterized protein</fullName>
    </submittedName>
</protein>
<dbReference type="AlphaFoldDB" id="A0A9N7VMR0"/>
<keyword evidence="1" id="KW-0472">Membrane</keyword>
<organism evidence="2 3">
    <name type="scientific">Pleuronectes platessa</name>
    <name type="common">European plaice</name>
    <dbReference type="NCBI Taxonomy" id="8262"/>
    <lineage>
        <taxon>Eukaryota</taxon>
        <taxon>Metazoa</taxon>
        <taxon>Chordata</taxon>
        <taxon>Craniata</taxon>
        <taxon>Vertebrata</taxon>
        <taxon>Euteleostomi</taxon>
        <taxon>Actinopterygii</taxon>
        <taxon>Neopterygii</taxon>
        <taxon>Teleostei</taxon>
        <taxon>Neoteleostei</taxon>
        <taxon>Acanthomorphata</taxon>
        <taxon>Carangaria</taxon>
        <taxon>Pleuronectiformes</taxon>
        <taxon>Pleuronectoidei</taxon>
        <taxon>Pleuronectidae</taxon>
        <taxon>Pleuronectes</taxon>
    </lineage>
</organism>
<evidence type="ECO:0000313" key="3">
    <source>
        <dbReference type="Proteomes" id="UP001153269"/>
    </source>
</evidence>
<comment type="caution">
    <text evidence="2">The sequence shown here is derived from an EMBL/GenBank/DDBJ whole genome shotgun (WGS) entry which is preliminary data.</text>
</comment>
<sequence length="128" mass="14044">MSGLVDSQCGARYAFVSWIISGSAAVVWLHERIVRFAGHRLDTLGLVREHLNAKQLRRDRGNGISIAANRFGRRTEARCAAPHFSVDLSPNRAGAYQSAAKTPDVTTAEFKLGQRRHWVCGELGPTGN</sequence>
<name>A0A9N7VMR0_PLEPL</name>
<dbReference type="Proteomes" id="UP001153269">
    <property type="component" value="Unassembled WGS sequence"/>
</dbReference>
<evidence type="ECO:0000256" key="1">
    <source>
        <dbReference type="SAM" id="Phobius"/>
    </source>
</evidence>
<gene>
    <name evidence="2" type="ORF">PLEPLA_LOCUS38738</name>
</gene>